<keyword evidence="2" id="KW-0812">Transmembrane</keyword>
<dbReference type="Proteomes" id="UP000246018">
    <property type="component" value="Unassembled WGS sequence"/>
</dbReference>
<name>A0A2T8FEK9_9ACTN</name>
<sequence>MTDPELTPAQEESVRALLRGARHTEPTPEHVVARLDARLAELTAPRDDSPAATVVPLAARRRRRAASLLVAAAALVAGGVALPQLLPPDGFDAATDTGGTVAEGQADDSGEGNSEAGEDPHATSGEAAPRESPLSGGAQLRTDKDSGLPRLSSDGSLERQAAEALGSLPPADATTDNAAGCVVPTTVPGRRVPVTYDGARAVMLVRDVSPGRQRVAVYLCGATLPVDSVTLTRP</sequence>
<reference evidence="3 4" key="1">
    <citation type="submission" date="2018-04" db="EMBL/GenBank/DDBJ databases">
        <title>Genome of Nocardioides gansuensis WSJ-1.</title>
        <authorList>
            <person name="Wu S."/>
            <person name="Wang G."/>
        </authorList>
    </citation>
    <scope>NUCLEOTIDE SEQUENCE [LARGE SCALE GENOMIC DNA]</scope>
    <source>
        <strain evidence="3 4">WSJ-1</strain>
    </source>
</reference>
<keyword evidence="2" id="KW-0472">Membrane</keyword>
<proteinExistence type="predicted"/>
<comment type="caution">
    <text evidence="3">The sequence shown here is derived from an EMBL/GenBank/DDBJ whole genome shotgun (WGS) entry which is preliminary data.</text>
</comment>
<evidence type="ECO:0000313" key="4">
    <source>
        <dbReference type="Proteomes" id="UP000246018"/>
    </source>
</evidence>
<evidence type="ECO:0000256" key="2">
    <source>
        <dbReference type="SAM" id="Phobius"/>
    </source>
</evidence>
<dbReference type="AlphaFoldDB" id="A0A2T8FEK9"/>
<protein>
    <submittedName>
        <fullName evidence="3">Uncharacterized protein</fullName>
    </submittedName>
</protein>
<feature type="transmembrane region" description="Helical" evidence="2">
    <location>
        <begin position="66"/>
        <end position="86"/>
    </location>
</feature>
<dbReference type="RefSeq" id="WP_116570266.1">
    <property type="nucleotide sequence ID" value="NZ_QDGZ01000001.1"/>
</dbReference>
<evidence type="ECO:0000313" key="3">
    <source>
        <dbReference type="EMBL" id="PVG84137.1"/>
    </source>
</evidence>
<feature type="region of interest" description="Disordered" evidence="1">
    <location>
        <begin position="91"/>
        <end position="153"/>
    </location>
</feature>
<dbReference type="EMBL" id="QDGZ01000001">
    <property type="protein sequence ID" value="PVG84137.1"/>
    <property type="molecule type" value="Genomic_DNA"/>
</dbReference>
<dbReference type="OrthoDB" id="3790815at2"/>
<accession>A0A2T8FEK9</accession>
<keyword evidence="2" id="KW-1133">Transmembrane helix</keyword>
<evidence type="ECO:0000256" key="1">
    <source>
        <dbReference type="SAM" id="MobiDB-lite"/>
    </source>
</evidence>
<keyword evidence="4" id="KW-1185">Reference proteome</keyword>
<organism evidence="3 4">
    <name type="scientific">Nocardioides gansuensis</name>
    <dbReference type="NCBI Taxonomy" id="2138300"/>
    <lineage>
        <taxon>Bacteria</taxon>
        <taxon>Bacillati</taxon>
        <taxon>Actinomycetota</taxon>
        <taxon>Actinomycetes</taxon>
        <taxon>Propionibacteriales</taxon>
        <taxon>Nocardioidaceae</taxon>
        <taxon>Nocardioides</taxon>
    </lineage>
</organism>
<gene>
    <name evidence="3" type="ORF">DDE18_00375</name>
</gene>